<sequence>MVIRVIPPGGGFGMNEDAVLRQITLIDEAQDTVDRSRLTMRELGQGQTALLWTADGKSVELAAALRTRYEAGERWLDAIAKDLATARENLHTAIEETRLLNDQQKEHYHNLLNRTGSTTSPQGPVAV</sequence>
<dbReference type="Proteomes" id="UP001501591">
    <property type="component" value="Unassembled WGS sequence"/>
</dbReference>
<organism evidence="1 2">
    <name type="scientific">Microbacterium soli</name>
    <dbReference type="NCBI Taxonomy" id="446075"/>
    <lineage>
        <taxon>Bacteria</taxon>
        <taxon>Bacillati</taxon>
        <taxon>Actinomycetota</taxon>
        <taxon>Actinomycetes</taxon>
        <taxon>Micrococcales</taxon>
        <taxon>Microbacteriaceae</taxon>
        <taxon>Microbacterium</taxon>
    </lineage>
</organism>
<evidence type="ECO:0000313" key="1">
    <source>
        <dbReference type="EMBL" id="GAA3932755.1"/>
    </source>
</evidence>
<dbReference type="RefSeq" id="WP_344818329.1">
    <property type="nucleotide sequence ID" value="NZ_BAABCP010000001.1"/>
</dbReference>
<protein>
    <submittedName>
        <fullName evidence="1">Uncharacterized protein</fullName>
    </submittedName>
</protein>
<name>A0ABP7MZ58_9MICO</name>
<evidence type="ECO:0000313" key="2">
    <source>
        <dbReference type="Proteomes" id="UP001501591"/>
    </source>
</evidence>
<accession>A0ABP7MZ58</accession>
<reference evidence="2" key="1">
    <citation type="journal article" date="2019" name="Int. J. Syst. Evol. Microbiol.">
        <title>The Global Catalogue of Microorganisms (GCM) 10K type strain sequencing project: providing services to taxonomists for standard genome sequencing and annotation.</title>
        <authorList>
            <consortium name="The Broad Institute Genomics Platform"/>
            <consortium name="The Broad Institute Genome Sequencing Center for Infectious Disease"/>
            <person name="Wu L."/>
            <person name="Ma J."/>
        </authorList>
    </citation>
    <scope>NUCLEOTIDE SEQUENCE [LARGE SCALE GENOMIC DNA]</scope>
    <source>
        <strain evidence="2">JCM 17024</strain>
    </source>
</reference>
<comment type="caution">
    <text evidence="1">The sequence shown here is derived from an EMBL/GenBank/DDBJ whole genome shotgun (WGS) entry which is preliminary data.</text>
</comment>
<proteinExistence type="predicted"/>
<keyword evidence="2" id="KW-1185">Reference proteome</keyword>
<gene>
    <name evidence="1" type="ORF">GCM10022383_09110</name>
</gene>
<dbReference type="EMBL" id="BAABCP010000001">
    <property type="protein sequence ID" value="GAA3932755.1"/>
    <property type="molecule type" value="Genomic_DNA"/>
</dbReference>